<feature type="domain" description="K Homology" evidence="8">
    <location>
        <begin position="260"/>
        <end position="329"/>
    </location>
</feature>
<dbReference type="CDD" id="cd22408">
    <property type="entry name" value="KH-I_Vigilin_rpt4"/>
    <property type="match status" value="1"/>
</dbReference>
<feature type="compositionally biased region" description="Polar residues" evidence="7">
    <location>
        <begin position="1"/>
        <end position="12"/>
    </location>
</feature>
<evidence type="ECO:0000256" key="7">
    <source>
        <dbReference type="SAM" id="MobiDB-lite"/>
    </source>
</evidence>
<feature type="region of interest" description="Disordered" evidence="7">
    <location>
        <begin position="1272"/>
        <end position="1334"/>
    </location>
</feature>
<dbReference type="OrthoDB" id="10027144at2759"/>
<dbReference type="CTD" id="37116"/>
<dbReference type="PANTHER" id="PTHR10627">
    <property type="entry name" value="SCP160"/>
    <property type="match status" value="1"/>
</dbReference>
<feature type="domain" description="K Homology" evidence="8">
    <location>
        <begin position="697"/>
        <end position="770"/>
    </location>
</feature>
<keyword evidence="2" id="KW-0963">Cytoplasm</keyword>
<feature type="compositionally biased region" description="Polar residues" evidence="7">
    <location>
        <begin position="1304"/>
        <end position="1314"/>
    </location>
</feature>
<feature type="domain" description="K Homology" evidence="8">
    <location>
        <begin position="847"/>
        <end position="915"/>
    </location>
</feature>
<feature type="compositionally biased region" description="Low complexity" evidence="7">
    <location>
        <begin position="20"/>
        <end position="51"/>
    </location>
</feature>
<evidence type="ECO:0000256" key="4">
    <source>
        <dbReference type="ARBA" id="ARBA00022884"/>
    </source>
</evidence>
<keyword evidence="3" id="KW-0677">Repeat</keyword>
<evidence type="ECO:0000256" key="3">
    <source>
        <dbReference type="ARBA" id="ARBA00022737"/>
    </source>
</evidence>
<dbReference type="EnsemblMetazoa" id="XM_022811909">
    <property type="protein sequence ID" value="XP_022667644"/>
    <property type="gene ID" value="LOC111253052"/>
</dbReference>
<evidence type="ECO:0000256" key="2">
    <source>
        <dbReference type="ARBA" id="ARBA00022490"/>
    </source>
</evidence>
<feature type="compositionally biased region" description="Low complexity" evidence="7">
    <location>
        <begin position="1294"/>
        <end position="1303"/>
    </location>
</feature>
<proteinExistence type="predicted"/>
<name>A0A7M7KLE1_VARDE</name>
<feature type="region of interest" description="Disordered" evidence="7">
    <location>
        <begin position="957"/>
        <end position="979"/>
    </location>
</feature>
<dbReference type="CDD" id="cd22417">
    <property type="entry name" value="KH-I_Vigilin_rpt14"/>
    <property type="match status" value="1"/>
</dbReference>
<feature type="domain" description="K Homology" evidence="8">
    <location>
        <begin position="1092"/>
        <end position="1174"/>
    </location>
</feature>
<dbReference type="Proteomes" id="UP000594260">
    <property type="component" value="Unplaced"/>
</dbReference>
<dbReference type="InterPro" id="IPR004088">
    <property type="entry name" value="KH_dom_type_1"/>
</dbReference>
<dbReference type="RefSeq" id="XP_022667644.1">
    <property type="nucleotide sequence ID" value="XM_022811909.1"/>
</dbReference>
<feature type="domain" description="K Homology" evidence="8">
    <location>
        <begin position="619"/>
        <end position="693"/>
    </location>
</feature>
<accession>A0A7M7KLE1</accession>
<sequence>MDSMATTVPDTHNSPPPNPNLNSPEQFTNGPPSNGTDSSNNNNNELSENPGKCYDELFPALPGSCLDGAPTPTVNGSKSIAGSWGMIALPAAKSLPALRAINKTEFFTIASEERRLKDTPSATKFGGTVDGDQVSNQEKKVVHGIGNKTDTSIELSVSKMDRGLTVVINGNPKSVLEAKKQITKELVREAQTDMVIPKEHHRHVLGVKAQKLRTLEQETGTKITVPRTEENSEIISIKGPKEGTAQAAHRIQALSDDLARNDREELDVEKKYHVFIYGPNSKTLESIRQQTGAKIRVPSLTVKEDQKITIAGEKDAVAKAKEMIANLYKECKANIKDTSIQVPKEQHKYILGRGGQTLQDMFEKTGVWIEVPPQESDSQTITLFGETNKLGKALSLVFEKAHSAKKVEVSAPTWLYKHLIGKKGENINRIRKNKDTHVEFSDQSIKIEGASDSVDQVCRQLQEEIDDIMTRLTSVELHAPPSYHPHIIGKNGANVNRLKNDLNVKIHIPSANDETNPDVITIEGEPQDVAKAKQELEEMIDKLRNEHTRELRCESRLHGQIIGQGGEKISEIRKRFNQVNISFPLAAKNLDMITIRGDRRDVDECYAYLAGLVKDLQRTQYKLDVPLFRQFVRFLQSPKGRSILSSIQQETGAKVQLPKDGVSGTSGGSEQVSVIAEKDKAEKARALLLEQQRKNADVVEKEVFISSKLHGTLQRYKRALLQSILEEAGCSISEVDVEFPAPGSNSDRCLISGPKDMVNRAKARLEQVNERQLGAHSEELRARSEHHRFLIGRQGANIKKIREKISAQIIFPAEDSEDRETIVIVGREQDVKAARKELEAMITELENQTQDKMIIPAKYHKHFIARRAEVLSHILEESDVQVSFPKSSSGSEEVTLKGPKDSVAEVKQRLLEITKELDNQITMNCVIPQAHHRAVMGAKGVHVQGITREFGVHIKFPEKQQTPVSASGEEGSKELPDGDISADVSEAVRNTIVITGSPDKCRAAKAALEALVPVTEEVSVDAKLHRFIIGQKGKDVRELMDKYEVNIKVPQATEGLDIVRVTGPAQNVARCRVELDERIKNLLEEEEDRKLRSFSLNIKVPAKHHSKIVGRKGAVVTKLRADYNVQIQFPAKNERGATEGGYDDEAAGGGDVITVTGYEQNVCAACDEIHRFVEELENMVTRAIKLDHRIHSRIIGQRGRNVRKFMDEFKVEIKFPRPDAEDPDLVEIVGAEDNVENAVQHLKNLEDELMEYVTEEKAYQRPQKQTLNNIFQSSSVGDTGGTRQGFVVTGAPWSQSQNSSQNQAVPDSASQSDFPSFGAKAGQNGSGVAWGPRR</sequence>
<dbReference type="KEGG" id="vde:111253052"/>
<feature type="domain" description="K Homology" evidence="8">
    <location>
        <begin position="334"/>
        <end position="402"/>
    </location>
</feature>
<dbReference type="InterPro" id="IPR057778">
    <property type="entry name" value="KH_Vigilin_N"/>
</dbReference>
<dbReference type="EnsemblMetazoa" id="XM_022811910">
    <property type="protein sequence ID" value="XP_022667645"/>
    <property type="gene ID" value="LOC111253052"/>
</dbReference>
<evidence type="ECO:0000256" key="5">
    <source>
        <dbReference type="PROSITE-ProRule" id="PRU00117"/>
    </source>
</evidence>
<dbReference type="RefSeq" id="XP_022667645.1">
    <property type="nucleotide sequence ID" value="XM_022811910.1"/>
</dbReference>
<dbReference type="OMA" id="DHAGQQV"/>
<dbReference type="InterPro" id="IPR036612">
    <property type="entry name" value="KH_dom_type_1_sf"/>
</dbReference>
<dbReference type="Pfam" id="PF24668">
    <property type="entry name" value="KH_Vigilin"/>
    <property type="match status" value="1"/>
</dbReference>
<dbReference type="FunCoup" id="A0A7M7KLE1">
    <property type="interactions" value="1128"/>
</dbReference>
<keyword evidence="10" id="KW-1185">Reference proteome</keyword>
<evidence type="ECO:0000259" key="8">
    <source>
        <dbReference type="SMART" id="SM00322"/>
    </source>
</evidence>
<evidence type="ECO:0000313" key="9">
    <source>
        <dbReference type="EnsemblMetazoa" id="XP_022667644"/>
    </source>
</evidence>
<dbReference type="InterPro" id="IPR004087">
    <property type="entry name" value="KH_dom"/>
</dbReference>
<dbReference type="PROSITE" id="PS50084">
    <property type="entry name" value="KH_TYPE_1"/>
    <property type="match status" value="12"/>
</dbReference>
<dbReference type="CDD" id="cd22407">
    <property type="entry name" value="KH-I_Vigilin_rpt3"/>
    <property type="match status" value="1"/>
</dbReference>
<feature type="region of interest" description="Disordered" evidence="7">
    <location>
        <begin position="1"/>
        <end position="54"/>
    </location>
</feature>
<dbReference type="GO" id="GO:0003729">
    <property type="term" value="F:mRNA binding"/>
    <property type="evidence" value="ECO:0007669"/>
    <property type="project" value="TreeGrafter"/>
</dbReference>
<evidence type="ECO:0000256" key="6">
    <source>
        <dbReference type="SAM" id="Coils"/>
    </source>
</evidence>
<feature type="domain" description="K Homology" evidence="8">
    <location>
        <begin position="403"/>
        <end position="466"/>
    </location>
</feature>
<dbReference type="Pfam" id="PF00013">
    <property type="entry name" value="KH_1"/>
    <property type="match status" value="13"/>
</dbReference>
<organism evidence="9 10">
    <name type="scientific">Varroa destructor</name>
    <name type="common">Honeybee mite</name>
    <dbReference type="NCBI Taxonomy" id="109461"/>
    <lineage>
        <taxon>Eukaryota</taxon>
        <taxon>Metazoa</taxon>
        <taxon>Ecdysozoa</taxon>
        <taxon>Arthropoda</taxon>
        <taxon>Chelicerata</taxon>
        <taxon>Arachnida</taxon>
        <taxon>Acari</taxon>
        <taxon>Parasitiformes</taxon>
        <taxon>Mesostigmata</taxon>
        <taxon>Gamasina</taxon>
        <taxon>Dermanyssoidea</taxon>
        <taxon>Varroidae</taxon>
        <taxon>Varroa</taxon>
    </lineage>
</organism>
<dbReference type="GO" id="GO:0010468">
    <property type="term" value="P:regulation of gene expression"/>
    <property type="evidence" value="ECO:0007669"/>
    <property type="project" value="UniProtKB-ARBA"/>
</dbReference>
<comment type="subcellular location">
    <subcellularLocation>
        <location evidence="1">Cytoplasm</location>
    </subcellularLocation>
</comment>
<feature type="domain" description="K Homology" evidence="8">
    <location>
        <begin position="1014"/>
        <end position="1080"/>
    </location>
</feature>
<dbReference type="CDD" id="cd22416">
    <property type="entry name" value="KH-I_Vigilin_rpt13"/>
    <property type="match status" value="1"/>
</dbReference>
<dbReference type="CDD" id="cd02394">
    <property type="entry name" value="KH-I_Vigilin_rpt6"/>
    <property type="match status" value="1"/>
</dbReference>
<dbReference type="SMART" id="SM00322">
    <property type="entry name" value="KH"/>
    <property type="match status" value="14"/>
</dbReference>
<dbReference type="InParanoid" id="A0A7M7KLE1"/>
<feature type="domain" description="K Homology" evidence="8">
    <location>
        <begin position="1178"/>
        <end position="1247"/>
    </location>
</feature>
<dbReference type="GeneID" id="111253052"/>
<dbReference type="CDD" id="cd22418">
    <property type="entry name" value="KH-I_Vigilin_rpt15"/>
    <property type="match status" value="1"/>
</dbReference>
<feature type="domain" description="K Homology" evidence="8">
    <location>
        <begin position="471"/>
        <end position="541"/>
    </location>
</feature>
<feature type="domain" description="K Homology" evidence="8">
    <location>
        <begin position="545"/>
        <end position="614"/>
    </location>
</feature>
<evidence type="ECO:0000256" key="1">
    <source>
        <dbReference type="ARBA" id="ARBA00004496"/>
    </source>
</evidence>
<feature type="domain" description="K Homology" evidence="8">
    <location>
        <begin position="919"/>
        <end position="1013"/>
    </location>
</feature>
<keyword evidence="4 5" id="KW-0694">RNA-binding</keyword>
<dbReference type="PANTHER" id="PTHR10627:SF31">
    <property type="entry name" value="DODECA-SATELLITE-BINDING PROTEIN 1, ISOFORM A"/>
    <property type="match status" value="1"/>
</dbReference>
<reference evidence="9" key="1">
    <citation type="submission" date="2021-01" db="UniProtKB">
        <authorList>
            <consortium name="EnsemblMetazoa"/>
        </authorList>
    </citation>
    <scope>IDENTIFICATION</scope>
</reference>
<feature type="coiled-coil region" evidence="6">
    <location>
        <begin position="1228"/>
        <end position="1255"/>
    </location>
</feature>
<dbReference type="SUPFAM" id="SSF54791">
    <property type="entry name" value="Eukaryotic type KH-domain (KH-domain type I)"/>
    <property type="match status" value="14"/>
</dbReference>
<evidence type="ECO:0000313" key="10">
    <source>
        <dbReference type="Proteomes" id="UP000594260"/>
    </source>
</evidence>
<feature type="domain" description="K Homology" evidence="8">
    <location>
        <begin position="774"/>
        <end position="843"/>
    </location>
</feature>
<protein>
    <recommendedName>
        <fullName evidence="8">K Homology domain-containing protein</fullName>
    </recommendedName>
</protein>
<feature type="domain" description="K Homology" evidence="8">
    <location>
        <begin position="188"/>
        <end position="256"/>
    </location>
</feature>
<keyword evidence="6" id="KW-0175">Coiled coil</keyword>
<dbReference type="CDD" id="cd22413">
    <property type="entry name" value="KH-I_Vigilin_rpt10"/>
    <property type="match status" value="1"/>
</dbReference>
<dbReference type="Gene3D" id="3.30.1370.10">
    <property type="entry name" value="K Homology domain, type 1"/>
    <property type="match status" value="14"/>
</dbReference>